<protein>
    <recommendedName>
        <fullName evidence="6">Amino acid transporter transmembrane domain-containing protein</fullName>
    </recommendedName>
</protein>
<feature type="transmembrane region" description="Helical" evidence="5">
    <location>
        <begin position="461"/>
        <end position="483"/>
    </location>
</feature>
<dbReference type="AlphaFoldDB" id="A0A7S1L6L9"/>
<feature type="domain" description="Amino acid transporter transmembrane" evidence="6">
    <location>
        <begin position="91"/>
        <end position="479"/>
    </location>
</feature>
<feature type="transmembrane region" description="Helical" evidence="5">
    <location>
        <begin position="424"/>
        <end position="449"/>
    </location>
</feature>
<keyword evidence="4 5" id="KW-0472">Membrane</keyword>
<organism evidence="7">
    <name type="scientific">Alexandrium catenella</name>
    <name type="common">Red tide dinoflagellate</name>
    <name type="synonym">Gonyaulax catenella</name>
    <dbReference type="NCBI Taxonomy" id="2925"/>
    <lineage>
        <taxon>Eukaryota</taxon>
        <taxon>Sar</taxon>
        <taxon>Alveolata</taxon>
        <taxon>Dinophyceae</taxon>
        <taxon>Gonyaulacales</taxon>
        <taxon>Pyrocystaceae</taxon>
        <taxon>Alexandrium</taxon>
    </lineage>
</organism>
<gene>
    <name evidence="7" type="ORF">ACAT0790_LOCUS5007</name>
</gene>
<evidence type="ECO:0000259" key="6">
    <source>
        <dbReference type="Pfam" id="PF01490"/>
    </source>
</evidence>
<evidence type="ECO:0000256" key="4">
    <source>
        <dbReference type="ARBA" id="ARBA00023136"/>
    </source>
</evidence>
<feature type="transmembrane region" description="Helical" evidence="5">
    <location>
        <begin position="179"/>
        <end position="198"/>
    </location>
</feature>
<dbReference type="InterPro" id="IPR013057">
    <property type="entry name" value="AA_transpt_TM"/>
</dbReference>
<proteinExistence type="predicted"/>
<sequence>MEDDSLQQLERALLHQQQSVIRRPSVPQSPVLVWPGSPVRASWSAGQSGRPGSPSRACLLSSPLLRPSPLLRRPHSCQLEDNFSLDEEGPLTVVQAIFNLANIIVGAGVLSIPYAFKQSGYFTIVIILVVIFITDLTGKWIGSALRLAGNTKGAEAIPQSARDFAFLAETAFGSRGRRFITFVTVLEVWFACVTLLTMNGNNAKTIWPSLAPAVSVPITGALATVSSLIPETTFAYLSLASSLSLLLAVVAMIAATCMLSEWAEPYARLDSDALIHVRNIPQSVGIVMFCFAGHPCFPAIYGSMRETKRWDFAVDATFLVAFLFYATVGFVGYVVFGAGLDETVTRNLAGIPGELALWCQDIAALGFLVKVQLTVPLMLNALMVACWPPALGQPEWPPRRLLLLALLGTATSFVAVALRDSVAVVAGFTGSFCVMMTSVLFPAAAHLALSCSGGSRRPACLTYAGVICFGCVMAVLGTASAAWDLLA</sequence>
<dbReference type="Pfam" id="PF01490">
    <property type="entry name" value="Aa_trans"/>
    <property type="match status" value="1"/>
</dbReference>
<keyword evidence="3 5" id="KW-1133">Transmembrane helix</keyword>
<evidence type="ECO:0000313" key="7">
    <source>
        <dbReference type="EMBL" id="CAD9095876.1"/>
    </source>
</evidence>
<keyword evidence="2 5" id="KW-0812">Transmembrane</keyword>
<feature type="transmembrane region" description="Helical" evidence="5">
    <location>
        <begin position="362"/>
        <end position="389"/>
    </location>
</feature>
<feature type="transmembrane region" description="Helical" evidence="5">
    <location>
        <begin position="401"/>
        <end position="418"/>
    </location>
</feature>
<feature type="transmembrane region" description="Helical" evidence="5">
    <location>
        <begin position="236"/>
        <end position="263"/>
    </location>
</feature>
<accession>A0A7S1L6L9</accession>
<evidence type="ECO:0000256" key="5">
    <source>
        <dbReference type="SAM" id="Phobius"/>
    </source>
</evidence>
<evidence type="ECO:0000256" key="2">
    <source>
        <dbReference type="ARBA" id="ARBA00022692"/>
    </source>
</evidence>
<reference evidence="7" key="1">
    <citation type="submission" date="2021-01" db="EMBL/GenBank/DDBJ databases">
        <authorList>
            <person name="Corre E."/>
            <person name="Pelletier E."/>
            <person name="Niang G."/>
            <person name="Scheremetjew M."/>
            <person name="Finn R."/>
            <person name="Kale V."/>
            <person name="Holt S."/>
            <person name="Cochrane G."/>
            <person name="Meng A."/>
            <person name="Brown T."/>
            <person name="Cohen L."/>
        </authorList>
    </citation>
    <scope>NUCLEOTIDE SEQUENCE</scope>
    <source>
        <strain evidence="7">OF101</strain>
    </source>
</reference>
<dbReference type="PANTHER" id="PTHR22950:SF349">
    <property type="entry name" value="AMINO ACID TRANSPORTER TRANSMEMBRANE DOMAIN-CONTAINING PROTEIN"/>
    <property type="match status" value="1"/>
</dbReference>
<evidence type="ECO:0000256" key="1">
    <source>
        <dbReference type="ARBA" id="ARBA00004141"/>
    </source>
</evidence>
<feature type="transmembrane region" description="Helical" evidence="5">
    <location>
        <begin position="283"/>
        <end position="304"/>
    </location>
</feature>
<dbReference type="GO" id="GO:0005774">
    <property type="term" value="C:vacuolar membrane"/>
    <property type="evidence" value="ECO:0007669"/>
    <property type="project" value="TreeGrafter"/>
</dbReference>
<feature type="transmembrane region" description="Helical" evidence="5">
    <location>
        <begin position="96"/>
        <end position="116"/>
    </location>
</feature>
<dbReference type="EMBL" id="HBGE01008316">
    <property type="protein sequence ID" value="CAD9095876.1"/>
    <property type="molecule type" value="Transcribed_RNA"/>
</dbReference>
<dbReference type="GO" id="GO:0015179">
    <property type="term" value="F:L-amino acid transmembrane transporter activity"/>
    <property type="evidence" value="ECO:0007669"/>
    <property type="project" value="TreeGrafter"/>
</dbReference>
<feature type="transmembrane region" description="Helical" evidence="5">
    <location>
        <begin position="122"/>
        <end position="142"/>
    </location>
</feature>
<evidence type="ECO:0000256" key="3">
    <source>
        <dbReference type="ARBA" id="ARBA00022989"/>
    </source>
</evidence>
<feature type="transmembrane region" description="Helical" evidence="5">
    <location>
        <begin position="210"/>
        <end position="229"/>
    </location>
</feature>
<dbReference type="PANTHER" id="PTHR22950">
    <property type="entry name" value="AMINO ACID TRANSPORTER"/>
    <property type="match status" value="1"/>
</dbReference>
<comment type="subcellular location">
    <subcellularLocation>
        <location evidence="1">Membrane</location>
        <topology evidence="1">Multi-pass membrane protein</topology>
    </subcellularLocation>
</comment>
<feature type="transmembrane region" description="Helical" evidence="5">
    <location>
        <begin position="316"/>
        <end position="336"/>
    </location>
</feature>
<name>A0A7S1L6L9_ALECA</name>